<dbReference type="InterPro" id="IPR043131">
    <property type="entry name" value="BCAT-like_N"/>
</dbReference>
<dbReference type="FunFam" id="3.20.10.10:FF:000002">
    <property type="entry name" value="D-alanine aminotransferase"/>
    <property type="match status" value="1"/>
</dbReference>
<dbReference type="Proteomes" id="UP001223261">
    <property type="component" value="Chromosome"/>
</dbReference>
<reference evidence="14" key="1">
    <citation type="journal article" date="2023" name="Antibiotics">
        <title>Prevalence and Molecular Characterization of Methicillin-Resistant Staphylococci (MRS) and Mammaliicocci (MRM) in Dromedary Camels from Algeria: First Detection of SCCmec-mecC Hybrid in Methicillin-Resistant Mammaliicoccus lentus.</title>
        <authorList>
            <person name="Belhout C."/>
            <person name="Boyen F."/>
            <person name="Vereecke N."/>
            <person name="Theuns S."/>
            <person name="Taibi N."/>
            <person name="Stegger M."/>
            <person name="de la Fe-Rodriguez P.Y."/>
            <person name="Bouayad L."/>
            <person name="Elgroud R."/>
            <person name="Butaye P."/>
        </authorList>
    </citation>
    <scope>NUCLEOTIDE SEQUENCE</scope>
    <source>
        <strain evidence="14">7048</strain>
    </source>
</reference>
<evidence type="ECO:0000256" key="11">
    <source>
        <dbReference type="RuleBase" id="RU004106"/>
    </source>
</evidence>
<evidence type="ECO:0000256" key="9">
    <source>
        <dbReference type="ARBA" id="ARBA00025411"/>
    </source>
</evidence>
<comment type="catalytic activity">
    <reaction evidence="10 13">
        <text>D-alanine + 2-oxoglutarate = D-glutamate + pyruvate</text>
        <dbReference type="Rhea" id="RHEA:15869"/>
        <dbReference type="ChEBI" id="CHEBI:15361"/>
        <dbReference type="ChEBI" id="CHEBI:16810"/>
        <dbReference type="ChEBI" id="CHEBI:29986"/>
        <dbReference type="ChEBI" id="CHEBI:57416"/>
        <dbReference type="EC" id="2.6.1.21"/>
    </reaction>
</comment>
<comment type="function">
    <text evidence="9">Acts on the D-isomers of alanine, leucine, aspartate, glutamate, aminobutyrate, norvaline and asparagine. The enzyme transfers an amino group from a substrate D-amino acid to the pyridoxal phosphate cofactor to form pyridoxamine and an alpha-keto acid in the first half-reaction. The second half-reaction is the reverse of the first, transferring the amino group from the pyridoxamine to a second alpha-keto acid to form the product D-amino acid via a ping-pong mechanism. This is an important process in the formation of D-alanine and D-glutamate, which are essential bacterial cell wall components.</text>
</comment>
<dbReference type="InterPro" id="IPR018300">
    <property type="entry name" value="Aminotrans_IV_CS"/>
</dbReference>
<evidence type="ECO:0000256" key="8">
    <source>
        <dbReference type="ARBA" id="ARBA00022898"/>
    </source>
</evidence>
<dbReference type="InterPro" id="IPR005784">
    <property type="entry name" value="D_amino_transT"/>
</dbReference>
<dbReference type="EC" id="2.6.1.21" evidence="4 13"/>
<dbReference type="GO" id="GO:0046394">
    <property type="term" value="P:carboxylic acid biosynthetic process"/>
    <property type="evidence" value="ECO:0007669"/>
    <property type="project" value="UniProtKB-ARBA"/>
</dbReference>
<dbReference type="SUPFAM" id="SSF56752">
    <property type="entry name" value="D-aminoacid aminotransferase-like PLP-dependent enzymes"/>
    <property type="match status" value="1"/>
</dbReference>
<keyword evidence="8 12" id="KW-0663">Pyridoxal phosphate</keyword>
<evidence type="ECO:0000256" key="12">
    <source>
        <dbReference type="RuleBase" id="RU004516"/>
    </source>
</evidence>
<dbReference type="Gene3D" id="3.30.470.10">
    <property type="match status" value="1"/>
</dbReference>
<accession>A0AAX3W0J1</accession>
<evidence type="ECO:0000256" key="10">
    <source>
        <dbReference type="ARBA" id="ARBA00047911"/>
    </source>
</evidence>
<comment type="cofactor">
    <cofactor evidence="1 12">
        <name>pyridoxal 5'-phosphate</name>
        <dbReference type="ChEBI" id="CHEBI:597326"/>
    </cofactor>
</comment>
<dbReference type="InterPro" id="IPR001544">
    <property type="entry name" value="Aminotrans_IV"/>
</dbReference>
<evidence type="ECO:0000256" key="6">
    <source>
        <dbReference type="ARBA" id="ARBA00022576"/>
    </source>
</evidence>
<dbReference type="GO" id="GO:0047810">
    <property type="term" value="F:D-alanine-2-oxoglutarate aminotransferase activity"/>
    <property type="evidence" value="ECO:0007669"/>
    <property type="project" value="UniProtKB-EC"/>
</dbReference>
<evidence type="ECO:0000256" key="1">
    <source>
        <dbReference type="ARBA" id="ARBA00001933"/>
    </source>
</evidence>
<dbReference type="GO" id="GO:0005829">
    <property type="term" value="C:cytosol"/>
    <property type="evidence" value="ECO:0007669"/>
    <property type="project" value="TreeGrafter"/>
</dbReference>
<sequence length="286" mass="32331">MTFVYINDEFVDESEGKVSYTDRGYNFGDGIYEYIRIYDGNAFTAKEHFERLFRSAKEIGLNLEDYTVKSLTELIEELAEKNNVKNGGVYIQVTRGVAPRNHPFPEASTKPVFSAFSKSYERPYDELENGIKAITVDDIRWLRCDIKSLNLLGNVLAKEKATQSDAGEAIMHRDGIVTEGSSSNVFAVKDSKIYTHPANNLILNGITRRVIKEIANELNIPFVEEPFDVEFLKSADEVIVSSTSIEVMPVFQVDDTFISDGTVGKITKELQKSFNNYIESNIEKIF</sequence>
<dbReference type="GO" id="GO:0008652">
    <property type="term" value="P:amino acid biosynthetic process"/>
    <property type="evidence" value="ECO:0007669"/>
    <property type="project" value="UniProtKB-ARBA"/>
</dbReference>
<evidence type="ECO:0000256" key="2">
    <source>
        <dbReference type="ARBA" id="ARBA00009320"/>
    </source>
</evidence>
<dbReference type="AlphaFoldDB" id="A0AAX3W0J1"/>
<evidence type="ECO:0000313" key="15">
    <source>
        <dbReference type="Proteomes" id="UP001223261"/>
    </source>
</evidence>
<dbReference type="InterPro" id="IPR043132">
    <property type="entry name" value="BCAT-like_C"/>
</dbReference>
<keyword evidence="7 14" id="KW-0808">Transferase</keyword>
<organism evidence="14 15">
    <name type="scientific">Mammaliicoccus lentus</name>
    <name type="common">Staphylococcus lentus</name>
    <dbReference type="NCBI Taxonomy" id="42858"/>
    <lineage>
        <taxon>Bacteria</taxon>
        <taxon>Bacillati</taxon>
        <taxon>Bacillota</taxon>
        <taxon>Bacilli</taxon>
        <taxon>Bacillales</taxon>
        <taxon>Staphylococcaceae</taxon>
        <taxon>Mammaliicoccus</taxon>
    </lineage>
</organism>
<evidence type="ECO:0000256" key="4">
    <source>
        <dbReference type="ARBA" id="ARBA00012874"/>
    </source>
</evidence>
<dbReference type="InterPro" id="IPR050571">
    <property type="entry name" value="Class-IV_PLP-Dep_Aminotrnsfr"/>
</dbReference>
<dbReference type="Pfam" id="PF01063">
    <property type="entry name" value="Aminotran_4"/>
    <property type="match status" value="1"/>
</dbReference>
<proteinExistence type="inferred from homology"/>
<evidence type="ECO:0000256" key="7">
    <source>
        <dbReference type="ARBA" id="ARBA00022679"/>
    </source>
</evidence>
<gene>
    <name evidence="14" type="primary">dat</name>
    <name evidence="14" type="ORF">PYH69_09130</name>
</gene>
<name>A0AAX3W0J1_MAMLE</name>
<evidence type="ECO:0000313" key="14">
    <source>
        <dbReference type="EMBL" id="WHI58918.1"/>
    </source>
</evidence>
<dbReference type="CDD" id="cd01558">
    <property type="entry name" value="D-AAT_like"/>
    <property type="match status" value="1"/>
</dbReference>
<dbReference type="GO" id="GO:0030170">
    <property type="term" value="F:pyridoxal phosphate binding"/>
    <property type="evidence" value="ECO:0007669"/>
    <property type="project" value="InterPro"/>
</dbReference>
<comment type="similarity">
    <text evidence="2 11">Belongs to the class-IV pyridoxal-phosphate-dependent aminotransferase family.</text>
</comment>
<evidence type="ECO:0000256" key="13">
    <source>
        <dbReference type="RuleBase" id="RU004520"/>
    </source>
</evidence>
<dbReference type="RefSeq" id="WP_103269100.1">
    <property type="nucleotide sequence ID" value="NZ_CP118776.1"/>
</dbReference>
<dbReference type="Gene3D" id="3.20.10.10">
    <property type="entry name" value="D-amino Acid Aminotransferase, subunit A, domain 2"/>
    <property type="match status" value="1"/>
</dbReference>
<dbReference type="FunFam" id="3.30.470.10:FF:000009">
    <property type="entry name" value="D-alanine aminotransferase"/>
    <property type="match status" value="1"/>
</dbReference>
<comment type="subunit">
    <text evidence="3">Homodimer.</text>
</comment>
<keyword evidence="6 14" id="KW-0032">Aminotransferase</keyword>
<dbReference type="PANTHER" id="PTHR42743">
    <property type="entry name" value="AMINO-ACID AMINOTRANSFERASE"/>
    <property type="match status" value="1"/>
</dbReference>
<dbReference type="NCBIfam" id="TIGR01121">
    <property type="entry name" value="D_amino_aminoT"/>
    <property type="match status" value="1"/>
</dbReference>
<dbReference type="GO" id="GO:0046416">
    <property type="term" value="P:D-amino acid metabolic process"/>
    <property type="evidence" value="ECO:0007669"/>
    <property type="project" value="InterPro"/>
</dbReference>
<evidence type="ECO:0000256" key="3">
    <source>
        <dbReference type="ARBA" id="ARBA00011738"/>
    </source>
</evidence>
<dbReference type="PROSITE" id="PS00770">
    <property type="entry name" value="AA_TRANSFER_CLASS_4"/>
    <property type="match status" value="1"/>
</dbReference>
<dbReference type="PANTHER" id="PTHR42743:SF10">
    <property type="entry name" value="D-ALANINE AMINOTRANSFERASE"/>
    <property type="match status" value="1"/>
</dbReference>
<dbReference type="InterPro" id="IPR036038">
    <property type="entry name" value="Aminotransferase-like"/>
</dbReference>
<dbReference type="EMBL" id="CP118848">
    <property type="protein sequence ID" value="WHI58918.1"/>
    <property type="molecule type" value="Genomic_DNA"/>
</dbReference>
<evidence type="ECO:0000256" key="5">
    <source>
        <dbReference type="ARBA" id="ARBA00021779"/>
    </source>
</evidence>
<protein>
    <recommendedName>
        <fullName evidence="5 13">D-alanine aminotransferase</fullName>
        <ecNumber evidence="4 13">2.6.1.21</ecNumber>
    </recommendedName>
</protein>